<dbReference type="AlphaFoldDB" id="A0A8H3AYP0"/>
<accession>A0A8H3AYP0</accession>
<sequence>MPSTRQRTPFGKRNWRNGTLLAISEATKLVNIPLAQDVARHIRQVAVALKPSVLQAPKANNSNAQELAKHVEGLIDALNIAVPYLENSGVFGTGVNGDFLTEIQQLHAHLSAAHTRLQELQAPSYITKLASQAEIREGILLLEKELTRTIVELTLRLLVAVLATGAQNQLVIIQHLDTIEQEYSALLRSQRLTQRRQRTSDKMVRRLEAKCTGLEQRITYLVVLNGVSFFFNS</sequence>
<reference evidence="1" key="1">
    <citation type="submission" date="2021-01" db="EMBL/GenBank/DDBJ databases">
        <authorList>
            <person name="Kaushik A."/>
        </authorList>
    </citation>
    <scope>NUCLEOTIDE SEQUENCE</scope>
    <source>
        <strain evidence="1">AG3-T5</strain>
    </source>
</reference>
<organism evidence="1 2">
    <name type="scientific">Rhizoctonia solani</name>
    <dbReference type="NCBI Taxonomy" id="456999"/>
    <lineage>
        <taxon>Eukaryota</taxon>
        <taxon>Fungi</taxon>
        <taxon>Dikarya</taxon>
        <taxon>Basidiomycota</taxon>
        <taxon>Agaricomycotina</taxon>
        <taxon>Agaricomycetes</taxon>
        <taxon>Cantharellales</taxon>
        <taxon>Ceratobasidiaceae</taxon>
        <taxon>Rhizoctonia</taxon>
    </lineage>
</organism>
<evidence type="ECO:0000313" key="1">
    <source>
        <dbReference type="EMBL" id="CAE6443426.1"/>
    </source>
</evidence>
<gene>
    <name evidence="1" type="ORF">RDB_LOCUS104552</name>
</gene>
<dbReference type="EMBL" id="CAJMWW010000102">
    <property type="protein sequence ID" value="CAE6443426.1"/>
    <property type="molecule type" value="Genomic_DNA"/>
</dbReference>
<comment type="caution">
    <text evidence="1">The sequence shown here is derived from an EMBL/GenBank/DDBJ whole genome shotgun (WGS) entry which is preliminary data.</text>
</comment>
<dbReference type="Proteomes" id="UP000663841">
    <property type="component" value="Unassembled WGS sequence"/>
</dbReference>
<evidence type="ECO:0000313" key="2">
    <source>
        <dbReference type="Proteomes" id="UP000663841"/>
    </source>
</evidence>
<name>A0A8H3AYP0_9AGAM</name>
<proteinExistence type="predicted"/>
<protein>
    <submittedName>
        <fullName evidence="1">Uncharacterized protein</fullName>
    </submittedName>
</protein>